<evidence type="ECO:0008006" key="9">
    <source>
        <dbReference type="Google" id="ProtNLM"/>
    </source>
</evidence>
<dbReference type="GO" id="GO:0005634">
    <property type="term" value="C:nucleus"/>
    <property type="evidence" value="ECO:0007669"/>
    <property type="project" value="UniProtKB-SubCell"/>
</dbReference>
<dbReference type="AlphaFoldDB" id="A0A7J6QTF3"/>
<keyword evidence="2" id="KW-0479">Metal-binding</keyword>
<dbReference type="GO" id="GO:0008270">
    <property type="term" value="F:zinc ion binding"/>
    <property type="evidence" value="ECO:0007669"/>
    <property type="project" value="UniProtKB-KW"/>
</dbReference>
<dbReference type="PANTHER" id="PTHR46481">
    <property type="entry name" value="ZINC FINGER BED DOMAIN-CONTAINING PROTEIN 4"/>
    <property type="match status" value="1"/>
</dbReference>
<comment type="subcellular location">
    <subcellularLocation>
        <location evidence="1">Nucleus</location>
    </subcellularLocation>
</comment>
<dbReference type="PANTHER" id="PTHR46481:SF10">
    <property type="entry name" value="ZINC FINGER BED DOMAIN-CONTAINING PROTEIN 39"/>
    <property type="match status" value="1"/>
</dbReference>
<evidence type="ECO:0000256" key="3">
    <source>
        <dbReference type="ARBA" id="ARBA00022771"/>
    </source>
</evidence>
<dbReference type="Proteomes" id="UP000553632">
    <property type="component" value="Unassembled WGS sequence"/>
</dbReference>
<keyword evidence="5" id="KW-0539">Nucleus</keyword>
<name>A0A7J6QTF3_PEROL</name>
<proteinExistence type="predicted"/>
<gene>
    <name evidence="7" type="ORF">FOZ63_007427</name>
</gene>
<sequence>MASSSSSAAHLAVDEQPARALRLELEGEKEKEGVRSTHNEEQGTRAEGDNVDYCASGTHSALPEPKPTEKLDERIFEPFLPKNSSARSDVWSTTAFMKIRVKDSRVVCKDFAVCSLCRTIFKCKKGNTSTLTRHHKACSEKRKDTPSVLHYIKDPTPLAGDQRVGQALPFTVTESVAFRKLIQLATDLGARNGRPFDADRSLPSAKAVLTAVKERYSKVKEELPLLQVKSRLKHQNRPLQMQFDAWKTYHKGEEVLATTVVLEKDENEGAEPDLIALRKLESGQGEDIADTLQTVLDDYGVRKDEVLFLSDSCSANIKGLTTLGAASIPCYGHLLQLAVKAGTYPATTVSNPATGDTQKSLLRRQAEAGGSLIGKQVPLPKQMKKPFQACQLPSTI</sequence>
<evidence type="ECO:0000256" key="6">
    <source>
        <dbReference type="SAM" id="MobiDB-lite"/>
    </source>
</evidence>
<evidence type="ECO:0000313" key="7">
    <source>
        <dbReference type="EMBL" id="KAF4711342.1"/>
    </source>
</evidence>
<keyword evidence="3" id="KW-0863">Zinc-finger</keyword>
<comment type="caution">
    <text evidence="7">The sequence shown here is derived from an EMBL/GenBank/DDBJ whole genome shotgun (WGS) entry which is preliminary data.</text>
</comment>
<dbReference type="EMBL" id="JABANO010030770">
    <property type="protein sequence ID" value="KAF4711342.1"/>
    <property type="molecule type" value="Genomic_DNA"/>
</dbReference>
<evidence type="ECO:0000256" key="4">
    <source>
        <dbReference type="ARBA" id="ARBA00022833"/>
    </source>
</evidence>
<evidence type="ECO:0000256" key="1">
    <source>
        <dbReference type="ARBA" id="ARBA00004123"/>
    </source>
</evidence>
<dbReference type="SMART" id="SM00614">
    <property type="entry name" value="ZnF_BED"/>
    <property type="match status" value="1"/>
</dbReference>
<evidence type="ECO:0000256" key="5">
    <source>
        <dbReference type="ARBA" id="ARBA00023242"/>
    </source>
</evidence>
<reference evidence="7 8" key="1">
    <citation type="submission" date="2020-04" db="EMBL/GenBank/DDBJ databases">
        <title>Perkinsus olseni comparative genomics.</title>
        <authorList>
            <person name="Bogema D.R."/>
        </authorList>
    </citation>
    <scope>NUCLEOTIDE SEQUENCE [LARGE SCALE GENOMIC DNA]</scope>
    <source>
        <strain evidence="7 8">ATCC PRA-207</strain>
    </source>
</reference>
<accession>A0A7J6QTF3</accession>
<feature type="region of interest" description="Disordered" evidence="6">
    <location>
        <begin position="1"/>
        <end position="51"/>
    </location>
</feature>
<evidence type="ECO:0000313" key="8">
    <source>
        <dbReference type="Proteomes" id="UP000553632"/>
    </source>
</evidence>
<dbReference type="SUPFAM" id="SSF140996">
    <property type="entry name" value="Hermes dimerisation domain"/>
    <property type="match status" value="1"/>
</dbReference>
<evidence type="ECO:0000256" key="2">
    <source>
        <dbReference type="ARBA" id="ARBA00022723"/>
    </source>
</evidence>
<protein>
    <recommendedName>
        <fullName evidence="9">BED-type domain-containing protein</fullName>
    </recommendedName>
</protein>
<organism evidence="7 8">
    <name type="scientific">Perkinsus olseni</name>
    <name type="common">Perkinsus atlanticus</name>
    <dbReference type="NCBI Taxonomy" id="32597"/>
    <lineage>
        <taxon>Eukaryota</taxon>
        <taxon>Sar</taxon>
        <taxon>Alveolata</taxon>
        <taxon>Perkinsozoa</taxon>
        <taxon>Perkinsea</taxon>
        <taxon>Perkinsida</taxon>
        <taxon>Perkinsidae</taxon>
        <taxon>Perkinsus</taxon>
    </lineage>
</organism>
<keyword evidence="4" id="KW-0862">Zinc</keyword>
<dbReference type="SUPFAM" id="SSF53098">
    <property type="entry name" value="Ribonuclease H-like"/>
    <property type="match status" value="1"/>
</dbReference>
<keyword evidence="8" id="KW-1185">Reference proteome</keyword>
<feature type="compositionally biased region" description="Basic and acidic residues" evidence="6">
    <location>
        <begin position="12"/>
        <end position="48"/>
    </location>
</feature>
<dbReference type="InterPro" id="IPR012337">
    <property type="entry name" value="RNaseH-like_sf"/>
</dbReference>
<dbReference type="InterPro" id="IPR052035">
    <property type="entry name" value="ZnF_BED_domain_contain"/>
</dbReference>